<name>A0A512N6H9_9HYPH</name>
<evidence type="ECO:0000313" key="1">
    <source>
        <dbReference type="EMBL" id="GEP54568.1"/>
    </source>
</evidence>
<dbReference type="EMBL" id="BKAJ01000031">
    <property type="protein sequence ID" value="GEP54568.1"/>
    <property type="molecule type" value="Genomic_DNA"/>
</dbReference>
<proteinExistence type="predicted"/>
<dbReference type="Gene3D" id="3.30.420.310">
    <property type="entry name" value="2-keto-3-deoxy-galactonokinase, C-terminal domain"/>
    <property type="match status" value="1"/>
</dbReference>
<dbReference type="Proteomes" id="UP000321058">
    <property type="component" value="Unassembled WGS sequence"/>
</dbReference>
<dbReference type="InterPro" id="IPR007729">
    <property type="entry name" value="DGOK"/>
</dbReference>
<dbReference type="InterPro" id="IPR042257">
    <property type="entry name" value="DGOK_C"/>
</dbReference>
<dbReference type="Pfam" id="PF05035">
    <property type="entry name" value="DGOK"/>
    <property type="match status" value="1"/>
</dbReference>
<dbReference type="GO" id="GO:0034194">
    <property type="term" value="P:D-galactonate catabolic process"/>
    <property type="evidence" value="ECO:0007669"/>
    <property type="project" value="InterPro"/>
</dbReference>
<sequence>MIPDSPGGGRAAFVVVDWGTSSFRGWLMSAAGEVLAESRGSEGMLHCAAGPGFAPVLSDHLTRLGALQGVPVLICGMAGARQGWVEAPYIKTPTRLDALHEGAIRVEASGDIRILPGIAQAEAGRPDVMRGEETQLLGVTESDFTGLVCIPGTHSKWIKIEGGRVVEFSTYMTGELFSVIAQHSILAHAVETGAAPGDSPAFRDGLGAATAAPTGLTASLFRLRAAQLLGFEQRAHGSARLSGLLIGTELADAVWRHGSPRSLRLIGAGTLGRLYEAALTAQGLDVTTVDAEQASRLGLAKAAARIWGAT</sequence>
<dbReference type="GO" id="GO:0008671">
    <property type="term" value="F:2-dehydro-3-deoxygalactonokinase activity"/>
    <property type="evidence" value="ECO:0007669"/>
    <property type="project" value="InterPro"/>
</dbReference>
<dbReference type="Gene3D" id="3.30.420.300">
    <property type="entry name" value="2-keto-3-deoxy-galactonokinase, substrate binding domain"/>
    <property type="match status" value="1"/>
</dbReference>
<keyword evidence="1" id="KW-0808">Transferase</keyword>
<gene>
    <name evidence="1" type="primary">dgoK</name>
    <name evidence="1" type="ORF">RSO01_17340</name>
</gene>
<dbReference type="AlphaFoldDB" id="A0A512N6H9"/>
<protein>
    <submittedName>
        <fullName evidence="1">2-dehydro-3-deoxygalactonokinase</fullName>
    </submittedName>
</protein>
<dbReference type="RefSeq" id="WP_281291426.1">
    <property type="nucleotide sequence ID" value="NZ_BKAJ01000031.1"/>
</dbReference>
<organism evidence="1 2">
    <name type="scientific">Reyranella soli</name>
    <dbReference type="NCBI Taxonomy" id="1230389"/>
    <lineage>
        <taxon>Bacteria</taxon>
        <taxon>Pseudomonadati</taxon>
        <taxon>Pseudomonadota</taxon>
        <taxon>Alphaproteobacteria</taxon>
        <taxon>Hyphomicrobiales</taxon>
        <taxon>Reyranellaceae</taxon>
        <taxon>Reyranella</taxon>
    </lineage>
</organism>
<evidence type="ECO:0000313" key="2">
    <source>
        <dbReference type="Proteomes" id="UP000321058"/>
    </source>
</evidence>
<comment type="caution">
    <text evidence="1">The sequence shown here is derived from an EMBL/GenBank/DDBJ whole genome shotgun (WGS) entry which is preliminary data.</text>
</comment>
<accession>A0A512N6H9</accession>
<reference evidence="1 2" key="1">
    <citation type="submission" date="2019-07" db="EMBL/GenBank/DDBJ databases">
        <title>Whole genome shotgun sequence of Reyranella soli NBRC 108950.</title>
        <authorList>
            <person name="Hosoyama A."/>
            <person name="Uohara A."/>
            <person name="Ohji S."/>
            <person name="Ichikawa N."/>
        </authorList>
    </citation>
    <scope>NUCLEOTIDE SEQUENCE [LARGE SCALE GENOMIC DNA]</scope>
    <source>
        <strain evidence="1 2">NBRC 108950</strain>
    </source>
</reference>
<dbReference type="InterPro" id="IPR042258">
    <property type="entry name" value="DGOK_N"/>
</dbReference>
<keyword evidence="1" id="KW-0418">Kinase</keyword>
<keyword evidence="2" id="KW-1185">Reference proteome</keyword>